<name>A0A8H6VDT3_9EURO</name>
<evidence type="ECO:0000256" key="1">
    <source>
        <dbReference type="SAM" id="SignalP"/>
    </source>
</evidence>
<feature type="signal peptide" evidence="1">
    <location>
        <begin position="1"/>
        <end position="22"/>
    </location>
</feature>
<evidence type="ECO:0000259" key="2">
    <source>
        <dbReference type="Pfam" id="PF20521"/>
    </source>
</evidence>
<gene>
    <name evidence="3" type="ORF">CNMCM7691_003158</name>
</gene>
<keyword evidence="4" id="KW-1185">Reference proteome</keyword>
<dbReference type="EMBL" id="JACBAG010001735">
    <property type="protein sequence ID" value="KAF7183245.1"/>
    <property type="molecule type" value="Genomic_DNA"/>
</dbReference>
<dbReference type="InterPro" id="IPR046624">
    <property type="entry name" value="CSS2_C"/>
</dbReference>
<protein>
    <recommendedName>
        <fullName evidence="2">Secreted protein CSS2 C-terminal domain-containing protein</fullName>
    </recommendedName>
</protein>
<organism evidence="3 4">
    <name type="scientific">Aspergillus felis</name>
    <dbReference type="NCBI Taxonomy" id="1287682"/>
    <lineage>
        <taxon>Eukaryota</taxon>
        <taxon>Fungi</taxon>
        <taxon>Dikarya</taxon>
        <taxon>Ascomycota</taxon>
        <taxon>Pezizomycotina</taxon>
        <taxon>Eurotiomycetes</taxon>
        <taxon>Eurotiomycetidae</taxon>
        <taxon>Eurotiales</taxon>
        <taxon>Aspergillaceae</taxon>
        <taxon>Aspergillus</taxon>
        <taxon>Aspergillus subgen. Fumigati</taxon>
    </lineage>
</organism>
<dbReference type="Pfam" id="PF20521">
    <property type="entry name" value="DUF6736"/>
    <property type="match status" value="1"/>
</dbReference>
<evidence type="ECO:0000313" key="3">
    <source>
        <dbReference type="EMBL" id="KAF7183245.1"/>
    </source>
</evidence>
<proteinExistence type="predicted"/>
<accession>A0A8H6VDT3</accession>
<feature type="domain" description="Secreted protein CSS2 C-terminal" evidence="2">
    <location>
        <begin position="62"/>
        <end position="135"/>
    </location>
</feature>
<dbReference type="Proteomes" id="UP000641853">
    <property type="component" value="Unassembled WGS sequence"/>
</dbReference>
<sequence length="137" mass="14677">MVNARKIVSSLLAFGLIDRCLANNNITTVTYTPITEEWAGLGTNLTVTFDIVSDDYLSLYTNNTLDKRTGITTVAAAATIVTAATNVILAAKAGLEIYEDIAAIIKSKSNQNSCSLVYGTDSDGTYVEGYAYEATTW</sequence>
<keyword evidence="1" id="KW-0732">Signal</keyword>
<dbReference type="AlphaFoldDB" id="A0A8H6VDT3"/>
<comment type="caution">
    <text evidence="3">The sequence shown here is derived from an EMBL/GenBank/DDBJ whole genome shotgun (WGS) entry which is preliminary data.</text>
</comment>
<feature type="chain" id="PRO_5034227572" description="Secreted protein CSS2 C-terminal domain-containing protein" evidence="1">
    <location>
        <begin position="23"/>
        <end position="137"/>
    </location>
</feature>
<evidence type="ECO:0000313" key="4">
    <source>
        <dbReference type="Proteomes" id="UP000641853"/>
    </source>
</evidence>
<reference evidence="3" key="1">
    <citation type="submission" date="2020-06" db="EMBL/GenBank/DDBJ databases">
        <title>Draft genome sequences of strains closely related to Aspergillus parafelis and Aspergillus hiratsukae.</title>
        <authorList>
            <person name="Dos Santos R.A.C."/>
            <person name="Rivero-Menendez O."/>
            <person name="Steenwyk J.L."/>
            <person name="Mead M.E."/>
            <person name="Goldman G.H."/>
            <person name="Alastruey-Izquierdo A."/>
            <person name="Rokas A."/>
        </authorList>
    </citation>
    <scope>NUCLEOTIDE SEQUENCE</scope>
    <source>
        <strain evidence="3">CNM-CM7691</strain>
    </source>
</reference>